<evidence type="ECO:0008006" key="3">
    <source>
        <dbReference type="Google" id="ProtNLM"/>
    </source>
</evidence>
<evidence type="ECO:0000313" key="2">
    <source>
        <dbReference type="Proteomes" id="UP000195950"/>
    </source>
</evidence>
<name>A0A1Y4IJM1_PARDI</name>
<dbReference type="Proteomes" id="UP000195950">
    <property type="component" value="Unassembled WGS sequence"/>
</dbReference>
<gene>
    <name evidence="1" type="ORF">B5F32_06235</name>
</gene>
<dbReference type="EMBL" id="NFJX01000004">
    <property type="protein sequence ID" value="OUP20518.1"/>
    <property type="molecule type" value="Genomic_DNA"/>
</dbReference>
<organism evidence="1 2">
    <name type="scientific">Parabacteroides distasonis</name>
    <dbReference type="NCBI Taxonomy" id="823"/>
    <lineage>
        <taxon>Bacteria</taxon>
        <taxon>Pseudomonadati</taxon>
        <taxon>Bacteroidota</taxon>
        <taxon>Bacteroidia</taxon>
        <taxon>Bacteroidales</taxon>
        <taxon>Tannerellaceae</taxon>
        <taxon>Parabacteroides</taxon>
    </lineage>
</organism>
<dbReference type="RefSeq" id="WP_087343302.1">
    <property type="nucleotide sequence ID" value="NZ_NFJX01000004.1"/>
</dbReference>
<sequence length="458" mass="52160">MDSLDLCNSIRMEFEGVIENKIPLDVFPAKLQDMVLALARQENYSIEYTMASLIAAASTAIGNAVNIRIRGGWVSSPILYMILVGRPGMGKTPPLDFAFRPIRKLDAKVIKQFKIDMENYNSILENQKGKKDERPPLPSKPILKRTIISDFTPEALIRALNDNPRGVAVYVDEIMGMFNAVNQYSKGQLIEQLLTAFSGKPLDVSRCSMPIPIHIERPFINIVGTMQTTRVHELVDKGYKDNGLLDRIIFVYPSSQEISDWPIDEDSTASSFEKYSALWEDVINRICEICFITDENNNYSLQNVLNFSPEAGAYFTNWRNNLIHKVNQIKDDGLVDSRIMKIPMIAARLALVFQILRWACDEIHRDFVDIDSIKSGIRLISYFEDCYSNIQRFMLMESIEPQKKELLDNVPALFSTADAIQAGKEVGMSERSVMYMLVNLTTSKIIRKIKRGEYEKLQ</sequence>
<evidence type="ECO:0000313" key="1">
    <source>
        <dbReference type="EMBL" id="OUP20518.1"/>
    </source>
</evidence>
<reference evidence="2" key="1">
    <citation type="submission" date="2017-04" db="EMBL/GenBank/DDBJ databases">
        <title>Function of individual gut microbiota members based on whole genome sequencing of pure cultures obtained from chicken caecum.</title>
        <authorList>
            <person name="Medvecky M."/>
            <person name="Cejkova D."/>
            <person name="Polansky O."/>
            <person name="Karasova D."/>
            <person name="Kubasova T."/>
            <person name="Cizek A."/>
            <person name="Rychlik I."/>
        </authorList>
    </citation>
    <scope>NUCLEOTIDE SEQUENCE [LARGE SCALE GENOMIC DNA]</scope>
    <source>
        <strain evidence="2">An199</strain>
    </source>
</reference>
<dbReference type="AlphaFoldDB" id="A0A1Y4IJM1"/>
<proteinExistence type="predicted"/>
<dbReference type="Pfam" id="PF13148">
    <property type="entry name" value="DUF3987"/>
    <property type="match status" value="1"/>
</dbReference>
<protein>
    <recommendedName>
        <fullName evidence="3">DUF3987 domain-containing protein</fullName>
    </recommendedName>
</protein>
<comment type="caution">
    <text evidence="1">The sequence shown here is derived from an EMBL/GenBank/DDBJ whole genome shotgun (WGS) entry which is preliminary data.</text>
</comment>
<dbReference type="InterPro" id="IPR025048">
    <property type="entry name" value="DUF3987"/>
</dbReference>
<accession>A0A1Y4IJM1</accession>